<evidence type="ECO:0000313" key="1">
    <source>
        <dbReference type="EMBL" id="PVD37143.1"/>
    </source>
</evidence>
<keyword evidence="2" id="KW-1185">Reference proteome</keyword>
<gene>
    <name evidence="1" type="ORF">C0Q70_04138</name>
</gene>
<proteinExistence type="predicted"/>
<evidence type="ECO:0000313" key="2">
    <source>
        <dbReference type="Proteomes" id="UP000245119"/>
    </source>
</evidence>
<protein>
    <submittedName>
        <fullName evidence="1">Uncharacterized protein</fullName>
    </submittedName>
</protein>
<dbReference type="Proteomes" id="UP000245119">
    <property type="component" value="Linkage Group LG2"/>
</dbReference>
<dbReference type="AlphaFoldDB" id="A0A2T7PUP3"/>
<organism evidence="1 2">
    <name type="scientific">Pomacea canaliculata</name>
    <name type="common">Golden apple snail</name>
    <dbReference type="NCBI Taxonomy" id="400727"/>
    <lineage>
        <taxon>Eukaryota</taxon>
        <taxon>Metazoa</taxon>
        <taxon>Spiralia</taxon>
        <taxon>Lophotrochozoa</taxon>
        <taxon>Mollusca</taxon>
        <taxon>Gastropoda</taxon>
        <taxon>Caenogastropoda</taxon>
        <taxon>Architaenioglossa</taxon>
        <taxon>Ampullarioidea</taxon>
        <taxon>Ampullariidae</taxon>
        <taxon>Pomacea</taxon>
    </lineage>
</organism>
<sequence length="123" mass="13321">MLPITPQGHPPASAVCSNLNASAGCLPHHWLGNMAPSLGPRELRLSATSCRVVLTRCDLCARVTGHGSRTACGRRAACVSLKIIIYRYELTGDARGQHQCRGVALARLEASREERQLLNESFN</sequence>
<dbReference type="EMBL" id="PZQS01000002">
    <property type="protein sequence ID" value="PVD37143.1"/>
    <property type="molecule type" value="Genomic_DNA"/>
</dbReference>
<name>A0A2T7PUP3_POMCA</name>
<comment type="caution">
    <text evidence="1">The sequence shown here is derived from an EMBL/GenBank/DDBJ whole genome shotgun (WGS) entry which is preliminary data.</text>
</comment>
<accession>A0A2T7PUP3</accession>
<reference evidence="1 2" key="1">
    <citation type="submission" date="2018-04" db="EMBL/GenBank/DDBJ databases">
        <title>The genome of golden apple snail Pomacea canaliculata provides insight into stress tolerance and invasive adaptation.</title>
        <authorList>
            <person name="Liu C."/>
            <person name="Liu B."/>
            <person name="Ren Y."/>
            <person name="Zhang Y."/>
            <person name="Wang H."/>
            <person name="Li S."/>
            <person name="Jiang F."/>
            <person name="Yin L."/>
            <person name="Zhang G."/>
            <person name="Qian W."/>
            <person name="Fan W."/>
        </authorList>
    </citation>
    <scope>NUCLEOTIDE SEQUENCE [LARGE SCALE GENOMIC DNA]</scope>
    <source>
        <strain evidence="1">SZHN2017</strain>
        <tissue evidence="1">Muscle</tissue>
    </source>
</reference>